<sequence>MSMARRACATLPPPRGRVPAEQAGEGATSPDTALPSPDPRLREGHPPPQRGEGNRLIRRTIALLLLATTVSGCMVGPDYARPSVETPLAFKQGGMREDSVAHVATRKGWRAAQPNDGAERGDWWRVFRDPALDRLIRLVDVDNQNLRVSLASYDQARGLVAQARSALYPTVIGAPTITRSRTLGTERTSVSLQAQASWELDLFGRIRRNIESEVANAQASAADLAAVRLAIQSEVATNYYSLRYQDSLQRLLNETVEAYKKSLAITENQYNAGVAARSDVITAQTQVQSTQAQAIAVGLQRATFEHAIATLIGRPPSELSLPKGSLPKTPPAVPVGIPSALLERRPDIAQAERSVQSQSEQIGVAVAAFYPTLVLSGSGGVSGLTSNGVFSAANQVWSVAAAGSETLLDGGARTAAVQIARAAYDATVATYRQTVLTAFAEVENGLAGVRILARQQAAQEEAVASARRAVEITLNEYRAGTQNFTTVITAQALELNNEVTALQVRLNRFTTAVTLIRALGGGWDVRSLPTPDELKGDRLPIDRGQAVRTDE</sequence>
<dbReference type="PANTHER" id="PTHR30203:SF33">
    <property type="entry name" value="BLR4455 PROTEIN"/>
    <property type="match status" value="1"/>
</dbReference>
<keyword evidence="2" id="KW-0449">Lipoprotein</keyword>
<dbReference type="GO" id="GO:0015562">
    <property type="term" value="F:efflux transmembrane transporter activity"/>
    <property type="evidence" value="ECO:0007669"/>
    <property type="project" value="InterPro"/>
</dbReference>
<comment type="subcellular location">
    <subcellularLocation>
        <location evidence="2">Cell membrane</location>
        <topology evidence="2">Lipid-anchor</topology>
    </subcellularLocation>
</comment>
<gene>
    <name evidence="4" type="primary">oprM</name>
    <name evidence="4" type="ORF">MBUL_01226</name>
</gene>
<feature type="region of interest" description="Disordered" evidence="3">
    <location>
        <begin position="1"/>
        <end position="54"/>
    </location>
</feature>
<dbReference type="Pfam" id="PF02321">
    <property type="entry name" value="OEP"/>
    <property type="match status" value="2"/>
</dbReference>
<keyword evidence="2" id="KW-0812">Transmembrane</keyword>
<comment type="similarity">
    <text evidence="1 2">Belongs to the outer membrane factor (OMF) (TC 1.B.17) family.</text>
</comment>
<accession>A0A679IRR3</accession>
<dbReference type="EMBL" id="LR743504">
    <property type="protein sequence ID" value="CAA2101538.1"/>
    <property type="molecule type" value="Genomic_DNA"/>
</dbReference>
<proteinExistence type="inferred from homology"/>
<dbReference type="Gene3D" id="1.20.1600.10">
    <property type="entry name" value="Outer membrane efflux proteins (OEP)"/>
    <property type="match status" value="1"/>
</dbReference>
<evidence type="ECO:0000313" key="4">
    <source>
        <dbReference type="EMBL" id="CAA2101538.1"/>
    </source>
</evidence>
<dbReference type="InterPro" id="IPR003423">
    <property type="entry name" value="OMP_efflux"/>
</dbReference>
<dbReference type="InterPro" id="IPR010131">
    <property type="entry name" value="MdtP/NodT-like"/>
</dbReference>
<keyword evidence="2" id="KW-1134">Transmembrane beta strand</keyword>
<organism evidence="4">
    <name type="scientific">Methylobacterium bullatum</name>
    <dbReference type="NCBI Taxonomy" id="570505"/>
    <lineage>
        <taxon>Bacteria</taxon>
        <taxon>Pseudomonadati</taxon>
        <taxon>Pseudomonadota</taxon>
        <taxon>Alphaproteobacteria</taxon>
        <taxon>Hyphomicrobiales</taxon>
        <taxon>Methylobacteriaceae</taxon>
        <taxon>Methylobacterium</taxon>
    </lineage>
</organism>
<evidence type="ECO:0000256" key="2">
    <source>
        <dbReference type="RuleBase" id="RU362097"/>
    </source>
</evidence>
<dbReference type="AlphaFoldDB" id="A0A679IRR3"/>
<dbReference type="NCBIfam" id="TIGR01845">
    <property type="entry name" value="outer_NodT"/>
    <property type="match status" value="1"/>
</dbReference>
<keyword evidence="2" id="KW-0564">Palmitate</keyword>
<reference evidence="4" key="1">
    <citation type="submission" date="2019-12" db="EMBL/GenBank/DDBJ databases">
        <authorList>
            <person name="Cremers G."/>
        </authorList>
    </citation>
    <scope>NUCLEOTIDE SEQUENCE</scope>
    <source>
        <strain evidence="4">Mbul1</strain>
    </source>
</reference>
<evidence type="ECO:0000256" key="3">
    <source>
        <dbReference type="SAM" id="MobiDB-lite"/>
    </source>
</evidence>
<name>A0A679IRR3_9HYPH</name>
<evidence type="ECO:0000256" key="1">
    <source>
        <dbReference type="ARBA" id="ARBA00007613"/>
    </source>
</evidence>
<protein>
    <submittedName>
        <fullName evidence="4">Outer membrane protein OprM</fullName>
    </submittedName>
</protein>
<dbReference type="GO" id="GO:0005886">
    <property type="term" value="C:plasma membrane"/>
    <property type="evidence" value="ECO:0007669"/>
    <property type="project" value="UniProtKB-SubCell"/>
</dbReference>
<dbReference type="PANTHER" id="PTHR30203">
    <property type="entry name" value="OUTER MEMBRANE CATION EFFLUX PROTEIN"/>
    <property type="match status" value="1"/>
</dbReference>
<dbReference type="Gene3D" id="2.20.200.10">
    <property type="entry name" value="Outer membrane efflux proteins (OEP)"/>
    <property type="match status" value="1"/>
</dbReference>
<keyword evidence="2" id="KW-0472">Membrane</keyword>
<dbReference type="SUPFAM" id="SSF56954">
    <property type="entry name" value="Outer membrane efflux proteins (OEP)"/>
    <property type="match status" value="1"/>
</dbReference>